<evidence type="ECO:0000256" key="5">
    <source>
        <dbReference type="ARBA" id="ARBA00023136"/>
    </source>
</evidence>
<feature type="transmembrane region" description="Helical" evidence="7">
    <location>
        <begin position="175"/>
        <end position="194"/>
    </location>
</feature>
<keyword evidence="2" id="KW-1003">Cell membrane</keyword>
<evidence type="ECO:0000313" key="8">
    <source>
        <dbReference type="EMBL" id="REF30430.1"/>
    </source>
</evidence>
<dbReference type="PANTHER" id="PTHR30213:SF1">
    <property type="entry name" value="INNER MEMBRANE PROTEIN YHJD"/>
    <property type="match status" value="1"/>
</dbReference>
<evidence type="ECO:0000256" key="7">
    <source>
        <dbReference type="SAM" id="Phobius"/>
    </source>
</evidence>
<evidence type="ECO:0000256" key="2">
    <source>
        <dbReference type="ARBA" id="ARBA00022475"/>
    </source>
</evidence>
<gene>
    <name evidence="8" type="ORF">DFJ65_1436</name>
</gene>
<keyword evidence="4 7" id="KW-1133">Transmembrane helix</keyword>
<keyword evidence="3 7" id="KW-0812">Transmembrane</keyword>
<dbReference type="RefSeq" id="WP_115922425.1">
    <property type="nucleotide sequence ID" value="NZ_QTUA01000001.1"/>
</dbReference>
<evidence type="ECO:0000256" key="1">
    <source>
        <dbReference type="ARBA" id="ARBA00004651"/>
    </source>
</evidence>
<name>A0A3D9UR19_9MICO</name>
<proteinExistence type="predicted"/>
<dbReference type="OrthoDB" id="3349406at2"/>
<sequence length="357" mass="38329">MSFSDRVDRLQRRHPVLGFPIAVGYKFFDDLGAYLAALLTYYLFLSIVPVLLLVSTVLSWVLRGHPDWQQWLIDSALGEFPVIGDQLKAPGALDGGVGAVVIGVLGALYGALGAAQAFQYAANIVWQVPRNSRPNPFAARGRSIVLLLTVGAGLLLTTIAGVVVQRYISGTPATVAIHVLGVVLAFAVFLAAFSMGTAANLKLADLWVGALVMAVGWEVLKVYGASYVNTVIKHASAINGIFAFVLGIFAFIYVAAVLAVVSMEIDVVLRRKLYPRALLTPFTDDVDLTAGDERAYAGQAKSMRAKGFQEIEVSFEPPTEEELREGETRPMPFGRERPDAGMPSATIPGSETDEIDG</sequence>
<feature type="transmembrane region" description="Helical" evidence="7">
    <location>
        <begin position="34"/>
        <end position="62"/>
    </location>
</feature>
<dbReference type="InterPro" id="IPR017039">
    <property type="entry name" value="Virul_fac_BrkB"/>
</dbReference>
<feature type="region of interest" description="Disordered" evidence="6">
    <location>
        <begin position="315"/>
        <end position="357"/>
    </location>
</feature>
<dbReference type="Pfam" id="PF03631">
    <property type="entry name" value="Virul_fac_BrkB"/>
    <property type="match status" value="1"/>
</dbReference>
<evidence type="ECO:0000256" key="3">
    <source>
        <dbReference type="ARBA" id="ARBA00022692"/>
    </source>
</evidence>
<evidence type="ECO:0000256" key="4">
    <source>
        <dbReference type="ARBA" id="ARBA00022989"/>
    </source>
</evidence>
<dbReference type="AlphaFoldDB" id="A0A3D9UR19"/>
<feature type="transmembrane region" description="Helical" evidence="7">
    <location>
        <begin position="143"/>
        <end position="163"/>
    </location>
</feature>
<organism evidence="8 9">
    <name type="scientific">Calidifontibacter indicus</name>
    <dbReference type="NCBI Taxonomy" id="419650"/>
    <lineage>
        <taxon>Bacteria</taxon>
        <taxon>Bacillati</taxon>
        <taxon>Actinomycetota</taxon>
        <taxon>Actinomycetes</taxon>
        <taxon>Micrococcales</taxon>
        <taxon>Dermacoccaceae</taxon>
        <taxon>Calidifontibacter</taxon>
    </lineage>
</organism>
<feature type="transmembrane region" description="Helical" evidence="7">
    <location>
        <begin position="237"/>
        <end position="261"/>
    </location>
</feature>
<feature type="transmembrane region" description="Helical" evidence="7">
    <location>
        <begin position="206"/>
        <end position="225"/>
    </location>
</feature>
<reference evidence="8 9" key="1">
    <citation type="submission" date="2018-08" db="EMBL/GenBank/DDBJ databases">
        <title>Sequencing the genomes of 1000 actinobacteria strains.</title>
        <authorList>
            <person name="Klenk H.-P."/>
        </authorList>
    </citation>
    <scope>NUCLEOTIDE SEQUENCE [LARGE SCALE GENOMIC DNA]</scope>
    <source>
        <strain evidence="8 9">DSM 22967</strain>
    </source>
</reference>
<dbReference type="PANTHER" id="PTHR30213">
    <property type="entry name" value="INNER MEMBRANE PROTEIN YHJD"/>
    <property type="match status" value="1"/>
</dbReference>
<dbReference type="Proteomes" id="UP000256253">
    <property type="component" value="Unassembled WGS sequence"/>
</dbReference>
<accession>A0A3D9UR19</accession>
<evidence type="ECO:0000256" key="6">
    <source>
        <dbReference type="SAM" id="MobiDB-lite"/>
    </source>
</evidence>
<dbReference type="EMBL" id="QTUA01000001">
    <property type="protein sequence ID" value="REF30430.1"/>
    <property type="molecule type" value="Genomic_DNA"/>
</dbReference>
<comment type="subcellular location">
    <subcellularLocation>
        <location evidence="1">Cell membrane</location>
        <topology evidence="1">Multi-pass membrane protein</topology>
    </subcellularLocation>
</comment>
<keyword evidence="5 7" id="KW-0472">Membrane</keyword>
<evidence type="ECO:0000313" key="9">
    <source>
        <dbReference type="Proteomes" id="UP000256253"/>
    </source>
</evidence>
<comment type="caution">
    <text evidence="8">The sequence shown here is derived from an EMBL/GenBank/DDBJ whole genome shotgun (WGS) entry which is preliminary data.</text>
</comment>
<keyword evidence="9" id="KW-1185">Reference proteome</keyword>
<feature type="transmembrane region" description="Helical" evidence="7">
    <location>
        <begin position="97"/>
        <end position="122"/>
    </location>
</feature>
<protein>
    <submittedName>
        <fullName evidence="8">YihY family inner membrane protein</fullName>
    </submittedName>
</protein>
<dbReference type="GO" id="GO:0005886">
    <property type="term" value="C:plasma membrane"/>
    <property type="evidence" value="ECO:0007669"/>
    <property type="project" value="UniProtKB-SubCell"/>
</dbReference>